<accession>A0A5B7HP87</accession>
<keyword evidence="1" id="KW-0472">Membrane</keyword>
<keyword evidence="1" id="KW-1133">Transmembrane helix</keyword>
<gene>
    <name evidence="2" type="ORF">E2C01_069115</name>
</gene>
<evidence type="ECO:0000313" key="3">
    <source>
        <dbReference type="Proteomes" id="UP000324222"/>
    </source>
</evidence>
<reference evidence="2 3" key="1">
    <citation type="submission" date="2019-05" db="EMBL/GenBank/DDBJ databases">
        <title>Another draft genome of Portunus trituberculatus and its Hox gene families provides insights of decapod evolution.</title>
        <authorList>
            <person name="Jeong J.-H."/>
            <person name="Song I."/>
            <person name="Kim S."/>
            <person name="Choi T."/>
            <person name="Kim D."/>
            <person name="Ryu S."/>
            <person name="Kim W."/>
        </authorList>
    </citation>
    <scope>NUCLEOTIDE SEQUENCE [LARGE SCALE GENOMIC DNA]</scope>
    <source>
        <tissue evidence="2">Muscle</tissue>
    </source>
</reference>
<protein>
    <submittedName>
        <fullName evidence="2">Uncharacterized protein</fullName>
    </submittedName>
</protein>
<dbReference type="OrthoDB" id="10654956at2759"/>
<proteinExistence type="predicted"/>
<dbReference type="AlphaFoldDB" id="A0A5B7HP87"/>
<comment type="caution">
    <text evidence="2">The sequence shown here is derived from an EMBL/GenBank/DDBJ whole genome shotgun (WGS) entry which is preliminary data.</text>
</comment>
<organism evidence="2 3">
    <name type="scientific">Portunus trituberculatus</name>
    <name type="common">Swimming crab</name>
    <name type="synonym">Neptunus trituberculatus</name>
    <dbReference type="NCBI Taxonomy" id="210409"/>
    <lineage>
        <taxon>Eukaryota</taxon>
        <taxon>Metazoa</taxon>
        <taxon>Ecdysozoa</taxon>
        <taxon>Arthropoda</taxon>
        <taxon>Crustacea</taxon>
        <taxon>Multicrustacea</taxon>
        <taxon>Malacostraca</taxon>
        <taxon>Eumalacostraca</taxon>
        <taxon>Eucarida</taxon>
        <taxon>Decapoda</taxon>
        <taxon>Pleocyemata</taxon>
        <taxon>Brachyura</taxon>
        <taxon>Eubrachyura</taxon>
        <taxon>Portunoidea</taxon>
        <taxon>Portunidae</taxon>
        <taxon>Portuninae</taxon>
        <taxon>Portunus</taxon>
    </lineage>
</organism>
<dbReference type="EMBL" id="VSRR010039622">
    <property type="protein sequence ID" value="MPC74741.1"/>
    <property type="molecule type" value="Genomic_DNA"/>
</dbReference>
<keyword evidence="3" id="KW-1185">Reference proteome</keyword>
<evidence type="ECO:0000256" key="1">
    <source>
        <dbReference type="SAM" id="Phobius"/>
    </source>
</evidence>
<evidence type="ECO:0000313" key="2">
    <source>
        <dbReference type="EMBL" id="MPC74741.1"/>
    </source>
</evidence>
<keyword evidence="1" id="KW-0812">Transmembrane</keyword>
<name>A0A5B7HP87_PORTR</name>
<feature type="transmembrane region" description="Helical" evidence="1">
    <location>
        <begin position="500"/>
        <end position="521"/>
    </location>
</feature>
<dbReference type="Proteomes" id="UP000324222">
    <property type="component" value="Unassembled WGS sequence"/>
</dbReference>
<sequence length="537" mass="61496">MLTMTVMQNEREALGQFSTEPTEAKDVLSQLRHLHHTLQECRWRVQVVDNALCAQGDKGHYGLQNQTEYHHSFEIEATKDCSFQNQSKDSNAQNKAEEDQHFEKETIDCKKDLKNYGLQSHSSEDQNCQSGNNEDYENLIDENLKCQKSAEENDSFIGTTSKDLKLSVHAEDGNIQDNKKNTDSNTNVSNLSSIALSECSLCDDIEKDIHDETEKETYINNSFKKCWNGETHSSETIHSKYFTRQECINTVMKEEDRLPLHTNEYLSSTMPPLYDFLDPTSSQSNTMTDLNYQQGQLENADVTFPRKQREKKEEQKDFYGNQELENKFCCKGDLTLNKNPKKEDASPEQYEKNEKVQSVENIGAAHIDPVPEVAQKINVIWEALENLRTHFFALHSSLVNTADIFHRHESLDKSHINSEESDNVHSILEDHISEATLFHRIPCERSLLGTFPFRNHHHCLCQNQISSHPPHEEPVNSAALSGKETRRTYLRYWQDNCLCMVMAVLLLLLFLFLASCLLLMLPVVSVSVRTAGGLPAF</sequence>